<dbReference type="Proteomes" id="UP000319383">
    <property type="component" value="Chromosome"/>
</dbReference>
<reference evidence="2 3" key="1">
    <citation type="submission" date="2019-02" db="EMBL/GenBank/DDBJ databases">
        <title>Deep-cultivation of Planctomycetes and their phenomic and genomic characterization uncovers novel biology.</title>
        <authorList>
            <person name="Wiegand S."/>
            <person name="Jogler M."/>
            <person name="Boedeker C."/>
            <person name="Pinto D."/>
            <person name="Vollmers J."/>
            <person name="Rivas-Marin E."/>
            <person name="Kohn T."/>
            <person name="Peeters S.H."/>
            <person name="Heuer A."/>
            <person name="Rast P."/>
            <person name="Oberbeckmann S."/>
            <person name="Bunk B."/>
            <person name="Jeske O."/>
            <person name="Meyerdierks A."/>
            <person name="Storesund J.E."/>
            <person name="Kallscheuer N."/>
            <person name="Luecker S."/>
            <person name="Lage O.M."/>
            <person name="Pohl T."/>
            <person name="Merkel B.J."/>
            <person name="Hornburger P."/>
            <person name="Mueller R.-W."/>
            <person name="Bruemmer F."/>
            <person name="Labrenz M."/>
            <person name="Spormann A.M."/>
            <person name="Op den Camp H."/>
            <person name="Overmann J."/>
            <person name="Amann R."/>
            <person name="Jetten M.S.M."/>
            <person name="Mascher T."/>
            <person name="Medema M.H."/>
            <person name="Devos D.P."/>
            <person name="Kaster A.-K."/>
            <person name="Ovreas L."/>
            <person name="Rohde M."/>
            <person name="Galperin M.Y."/>
            <person name="Jogler C."/>
        </authorList>
    </citation>
    <scope>NUCLEOTIDE SEQUENCE [LARGE SCALE GENOMIC DNA]</scope>
    <source>
        <strain evidence="2 3">Mal52</strain>
    </source>
</reference>
<name>A0A517ZLU1_9PLAN</name>
<feature type="transmembrane region" description="Helical" evidence="1">
    <location>
        <begin position="101"/>
        <end position="119"/>
    </location>
</feature>
<proteinExistence type="predicted"/>
<organism evidence="2 3">
    <name type="scientific">Symmachiella dynata</name>
    <dbReference type="NCBI Taxonomy" id="2527995"/>
    <lineage>
        <taxon>Bacteria</taxon>
        <taxon>Pseudomonadati</taxon>
        <taxon>Planctomycetota</taxon>
        <taxon>Planctomycetia</taxon>
        <taxon>Planctomycetales</taxon>
        <taxon>Planctomycetaceae</taxon>
        <taxon>Symmachiella</taxon>
    </lineage>
</organism>
<evidence type="ECO:0000256" key="1">
    <source>
        <dbReference type="SAM" id="Phobius"/>
    </source>
</evidence>
<dbReference type="KEGG" id="sdyn:Mal52_18870"/>
<keyword evidence="1" id="KW-1133">Transmembrane helix</keyword>
<feature type="transmembrane region" description="Helical" evidence="1">
    <location>
        <begin position="12"/>
        <end position="34"/>
    </location>
</feature>
<evidence type="ECO:0000313" key="3">
    <source>
        <dbReference type="Proteomes" id="UP000319383"/>
    </source>
</evidence>
<keyword evidence="1" id="KW-0812">Transmembrane</keyword>
<dbReference type="AlphaFoldDB" id="A0A517ZLU1"/>
<evidence type="ECO:0008006" key="4">
    <source>
        <dbReference type="Google" id="ProtNLM"/>
    </source>
</evidence>
<keyword evidence="3" id="KW-1185">Reference proteome</keyword>
<protein>
    <recommendedName>
        <fullName evidence="4">Inner membrane protein YqiJ</fullName>
    </recommendedName>
</protein>
<accession>A0A517ZLU1</accession>
<evidence type="ECO:0000313" key="2">
    <source>
        <dbReference type="EMBL" id="QDU43413.1"/>
    </source>
</evidence>
<feature type="transmembrane region" description="Helical" evidence="1">
    <location>
        <begin position="70"/>
        <end position="89"/>
    </location>
</feature>
<keyword evidence="1" id="KW-0472">Membrane</keyword>
<gene>
    <name evidence="2" type="ORF">Mal52_18870</name>
</gene>
<dbReference type="EMBL" id="CP036276">
    <property type="protein sequence ID" value="QDU43413.1"/>
    <property type="molecule type" value="Genomic_DNA"/>
</dbReference>
<sequence length="202" mass="22256">METLQTYFSGPMLVPSVLLGLVCLYWLFVILGAFDIELFDFDIDVGAGDGSIFDVGLISLKFINLGDVPLMIWGSVFSLAFWIMTALVVDRPDVGGDLRPWMIVLGSGFLAVLVTKVITNPLRGKFTVKEPNTLEELLGRECTITVDTNEKHGQANVPSDGAPLLLNVRTHEGTLTKGTTVRIVDFDQETHLYYVSNSDLEE</sequence>